<evidence type="ECO:0000313" key="2">
    <source>
        <dbReference type="EMBL" id="DAZ90734.1"/>
    </source>
</evidence>
<evidence type="ECO:0000256" key="1">
    <source>
        <dbReference type="SAM" id="MobiDB-lite"/>
    </source>
</evidence>
<feature type="compositionally biased region" description="Acidic residues" evidence="1">
    <location>
        <begin position="112"/>
        <end position="125"/>
    </location>
</feature>
<accession>A0A9N6YJB4</accession>
<feature type="region of interest" description="Disordered" evidence="1">
    <location>
        <begin position="80"/>
        <end position="125"/>
    </location>
</feature>
<sequence length="520" mass="59167">MPPKKSVATKKMTTRRNNVRGEGSGILVNNPDFDDSIDKTFGKNDLKLPSLVRESDAPISEDIIDENEGKVAPSILTNISGGEKYIVDPDNNDEESADEGDVQENQDNMNIDNEENVSEDAEADDMEDDKIHALRDSEDDNDYVEVDYDESEKTVSKDKGIQEQKLMYQKEARKNIEKLNVSLKSALKVSKPANEVTEEERFFQKLTTEQKEKFLQRIKIKDVLRENLLHSGRNITELEYDLMCDYVQKTRAVPEVALGYLDGLKDNVCNYFFKAEEGMTKGVERLQLENREFKLQLNRLESCLTSLMSYQTKEGRQAIEKYSKVGTDQPNEIKVVKKVTGVSGSNLQKLKLAGKEGAKKSNPYAGVFDPKENEDKQLQIVAPSSSKKKSKDSEAHGINLIEVPRQPVVEQRNTSTRIKESKKVVSKVALPDFEDWDYETFLNIVIIGEHEIAAMMGLEDKDQIDQDVVMDIFKMHSEETWIKAVNSRNDKMRLRVAICNTMSKSKKVSDDEKVTKRTRK</sequence>
<feature type="region of interest" description="Disordered" evidence="1">
    <location>
        <begin position="1"/>
        <end position="33"/>
    </location>
</feature>
<reference evidence="2" key="1">
    <citation type="journal article" date="2022" name="bioRxiv">
        <title>Unlocking the hidden genetic diversity of varicosaviruses, the neglected plant rhabdoviruses.</title>
        <authorList>
            <person name="Bejerman N."/>
            <person name="Dietzgen R.G."/>
            <person name="Debat H."/>
        </authorList>
    </citation>
    <scope>NUCLEOTIDE SEQUENCE</scope>
</reference>
<organism evidence="2">
    <name type="scientific">Leucanthemum virus 1</name>
    <dbReference type="NCBI Taxonomy" id="2977970"/>
    <lineage>
        <taxon>Viruses</taxon>
        <taxon>Riboviria</taxon>
        <taxon>Orthornavirae</taxon>
        <taxon>Negarnaviricota</taxon>
        <taxon>Haploviricotina</taxon>
        <taxon>Monjiviricetes</taxon>
        <taxon>Mononegavirales</taxon>
        <taxon>Rhabdoviridae</taxon>
        <taxon>Betarhabdovirinae</taxon>
        <taxon>Varicosavirus</taxon>
        <taxon>Varicosavirus leucanthemi</taxon>
    </lineage>
</organism>
<dbReference type="EMBL" id="BK061775">
    <property type="protein sequence ID" value="DAZ90734.1"/>
    <property type="molecule type" value="Viral_cRNA"/>
</dbReference>
<proteinExistence type="predicted"/>
<protein>
    <submittedName>
        <fullName evidence="2">Protein 2</fullName>
    </submittedName>
</protein>
<name>A0A9N6YJB4_9RHAB</name>
<feature type="compositionally biased region" description="Acidic residues" evidence="1">
    <location>
        <begin position="90"/>
        <end position="104"/>
    </location>
</feature>